<sequence>MIAVAPNGARKTEQDHPRIPLNSKELAVCAAACLEAGACMIHLHVRDANNAHTLNADRYIEATKAIRDAAGDELIIQITTEAVGIYNVEQQIQAVKDVKPEAVSLSIREFMPVGSDEKQSADFFKWLYTERVSPQYILYSQEDICHFNDLHARGIIPDDNPEVLLVLGRYSENQQSKPDDLSPLLKPVNTSCNWWLCAFGTTEAECMQKAITLGGHCRVGFENNLLLPDGNLLPDNESSVSLIVDIARKAGRSPASPTEARQLMKMR</sequence>
<dbReference type="GO" id="GO:0043720">
    <property type="term" value="F:3-keto-5-aminohexanoate cleavage activity"/>
    <property type="evidence" value="ECO:0007669"/>
    <property type="project" value="InterPro"/>
</dbReference>
<dbReference type="InterPro" id="IPR013785">
    <property type="entry name" value="Aldolase_TIM"/>
</dbReference>
<keyword evidence="4" id="KW-0862">Zinc</keyword>
<keyword evidence="3" id="KW-0479">Metal-binding</keyword>
<gene>
    <name evidence="5" type="ORF">COA96_04475</name>
</gene>
<keyword evidence="2 5" id="KW-0808">Transferase</keyword>
<dbReference type="PANTHER" id="PTHR37418">
    <property type="entry name" value="3-KETO-5-AMINOHEXANOATE CLEAVAGE ENZYME-RELATED"/>
    <property type="match status" value="1"/>
</dbReference>
<evidence type="ECO:0000256" key="3">
    <source>
        <dbReference type="ARBA" id="ARBA00022723"/>
    </source>
</evidence>
<dbReference type="PANTHER" id="PTHR37418:SF2">
    <property type="entry name" value="3-KETO-5-AMINOHEXANOATE CLEAVAGE ENZYME"/>
    <property type="match status" value="1"/>
</dbReference>
<dbReference type="EMBL" id="NVVJ01000009">
    <property type="protein sequence ID" value="PCJ26889.1"/>
    <property type="molecule type" value="Genomic_DNA"/>
</dbReference>
<dbReference type="GO" id="GO:0008483">
    <property type="term" value="F:transaminase activity"/>
    <property type="evidence" value="ECO:0007669"/>
    <property type="project" value="UniProtKB-KW"/>
</dbReference>
<dbReference type="AlphaFoldDB" id="A0A2A5B5S2"/>
<keyword evidence="5" id="KW-0032">Aminotransferase</keyword>
<dbReference type="InterPro" id="IPR008567">
    <property type="entry name" value="BKACE"/>
</dbReference>
<evidence type="ECO:0000256" key="1">
    <source>
        <dbReference type="ARBA" id="ARBA00001947"/>
    </source>
</evidence>
<dbReference type="GO" id="GO:0046872">
    <property type="term" value="F:metal ion binding"/>
    <property type="evidence" value="ECO:0007669"/>
    <property type="project" value="UniProtKB-KW"/>
</dbReference>
<organism evidence="5 6">
    <name type="scientific">SAR86 cluster bacterium</name>
    <dbReference type="NCBI Taxonomy" id="2030880"/>
    <lineage>
        <taxon>Bacteria</taxon>
        <taxon>Pseudomonadati</taxon>
        <taxon>Pseudomonadota</taxon>
        <taxon>Gammaproteobacteria</taxon>
        <taxon>SAR86 cluster</taxon>
    </lineage>
</organism>
<reference evidence="6" key="1">
    <citation type="submission" date="2017-08" db="EMBL/GenBank/DDBJ databases">
        <title>A dynamic microbial community with high functional redundancy inhabits the cold, oxic subseafloor aquifer.</title>
        <authorList>
            <person name="Tully B.J."/>
            <person name="Wheat C.G."/>
            <person name="Glazer B.T."/>
            <person name="Huber J.A."/>
        </authorList>
    </citation>
    <scope>NUCLEOTIDE SEQUENCE [LARGE SCALE GENOMIC DNA]</scope>
</reference>
<dbReference type="Proteomes" id="UP000218327">
    <property type="component" value="Unassembled WGS sequence"/>
</dbReference>
<proteinExistence type="predicted"/>
<accession>A0A2A5B5S2</accession>
<name>A0A2A5B5S2_9GAMM</name>
<evidence type="ECO:0000313" key="6">
    <source>
        <dbReference type="Proteomes" id="UP000218327"/>
    </source>
</evidence>
<dbReference type="Pfam" id="PF05853">
    <property type="entry name" value="BKACE"/>
    <property type="match status" value="1"/>
</dbReference>
<protein>
    <submittedName>
        <fullName evidence="5">Class III aminotransferase</fullName>
    </submittedName>
</protein>
<dbReference type="Gene3D" id="3.20.20.70">
    <property type="entry name" value="Aldolase class I"/>
    <property type="match status" value="1"/>
</dbReference>
<evidence type="ECO:0000256" key="2">
    <source>
        <dbReference type="ARBA" id="ARBA00022679"/>
    </source>
</evidence>
<evidence type="ECO:0000313" key="5">
    <source>
        <dbReference type="EMBL" id="PCJ26889.1"/>
    </source>
</evidence>
<comment type="caution">
    <text evidence="5">The sequence shown here is derived from an EMBL/GenBank/DDBJ whole genome shotgun (WGS) entry which is preliminary data.</text>
</comment>
<comment type="cofactor">
    <cofactor evidence="1">
        <name>Zn(2+)</name>
        <dbReference type="ChEBI" id="CHEBI:29105"/>
    </cofactor>
</comment>
<evidence type="ECO:0000256" key="4">
    <source>
        <dbReference type="ARBA" id="ARBA00022833"/>
    </source>
</evidence>